<dbReference type="OMA" id="CIFTQNE"/>
<sequence>MYQCVKKSNYYLWNTNFEKAKEFCVPHQHIPRIALNYSCINSFLAGISGESSARDKAFADLEQAEQSLKNCYYKEDILKLIEQVKELNKECVSQTNQKRDVNAVATEEDFDIITNTEHANYMELEKMTPDQQYFNYELDLKLCDAENHLLRGLLQFMGGSYLKGFYNLRKSYLKYKEVYHQAESLKNESKQSNKFVHSDVLFGSYFGMGMFNFILSVLPPTLAKILSVLGFDADRELGLDLMTQCSQYGGLHCGHASFMLCINYLFVPRAFNGRQQNLTKVKPILDMVTRAYPNSVYFKFVISHYDLKAGNLEGCLNNIRQCVNGIQQGTCYTPYNYLTELGIGLMLSLKFEEAEQMLSDIVEKQEHMFDSKANCALFLVVCRIFKGDLKRANELISKLSDHVSKSSKLLSENIELLKYVKSDDEKQLVMVSSFFQLLYLRRDLANLKPSQIEPLFELFKKYTEGVVMDEKSKVHGDVYAGMAVIRAQVYNVLGDHEKSLQEFHTALSYEHKIKFEKQWIAFSYYELAENKYLNEYKREMSHPPHEDVAASASLLSESKKKQLIDMLHDVKDNLVKCNKYSGYPFEEVLHTRAKLALKQVEEDLKIISHSRHH</sequence>
<gene>
    <name evidence="1" type="ORF">FDP41_012586</name>
</gene>
<dbReference type="InterPro" id="IPR019412">
    <property type="entry name" value="IML2/TPR_39"/>
</dbReference>
<dbReference type="PANTHER" id="PTHR31859:SF1">
    <property type="entry name" value="TETRATRICOPEPTIDE REPEAT PROTEIN 39C"/>
    <property type="match status" value="1"/>
</dbReference>
<organism evidence="1 2">
    <name type="scientific">Naegleria fowleri</name>
    <name type="common">Brain eating amoeba</name>
    <dbReference type="NCBI Taxonomy" id="5763"/>
    <lineage>
        <taxon>Eukaryota</taxon>
        <taxon>Discoba</taxon>
        <taxon>Heterolobosea</taxon>
        <taxon>Tetramitia</taxon>
        <taxon>Eutetramitia</taxon>
        <taxon>Vahlkampfiidae</taxon>
        <taxon>Naegleria</taxon>
    </lineage>
</organism>
<comment type="caution">
    <text evidence="1">The sequence shown here is derived from an EMBL/GenBank/DDBJ whole genome shotgun (WGS) entry which is preliminary data.</text>
</comment>
<dbReference type="OrthoDB" id="10252697at2759"/>
<dbReference type="AlphaFoldDB" id="A0A6A5C0X0"/>
<keyword evidence="2" id="KW-1185">Reference proteome</keyword>
<dbReference type="RefSeq" id="XP_044566039.1">
    <property type="nucleotide sequence ID" value="XM_044703121.1"/>
</dbReference>
<dbReference type="GeneID" id="68119801"/>
<dbReference type="VEuPathDB" id="AmoebaDB:NfTy_024150"/>
<evidence type="ECO:0000313" key="2">
    <source>
        <dbReference type="Proteomes" id="UP000444721"/>
    </source>
</evidence>
<dbReference type="PANTHER" id="PTHR31859">
    <property type="entry name" value="TETRATRICOPEPTIDE REPEAT PROTEIN 39 FAMILY MEMBER"/>
    <property type="match status" value="1"/>
</dbReference>
<accession>A0A6A5C0X0</accession>
<dbReference type="Proteomes" id="UP000444721">
    <property type="component" value="Unassembled WGS sequence"/>
</dbReference>
<dbReference type="Pfam" id="PF10300">
    <property type="entry name" value="Iml2-TPR_39"/>
    <property type="match status" value="1"/>
</dbReference>
<dbReference type="VEuPathDB" id="AmoebaDB:NF0123000"/>
<protein>
    <submittedName>
        <fullName evidence="1">Uncharacterized protein</fullName>
    </submittedName>
</protein>
<name>A0A6A5C0X0_NAEFO</name>
<dbReference type="EMBL" id="VFQX01000015">
    <property type="protein sequence ID" value="KAF0981326.1"/>
    <property type="molecule type" value="Genomic_DNA"/>
</dbReference>
<proteinExistence type="predicted"/>
<dbReference type="VEuPathDB" id="AmoebaDB:FDP41_012586"/>
<reference evidence="1 2" key="1">
    <citation type="journal article" date="2019" name="Sci. Rep.">
        <title>Nanopore sequencing improves the draft genome of the human pathogenic amoeba Naegleria fowleri.</title>
        <authorList>
            <person name="Liechti N."/>
            <person name="Schurch N."/>
            <person name="Bruggmann R."/>
            <person name="Wittwer M."/>
        </authorList>
    </citation>
    <scope>NUCLEOTIDE SEQUENCE [LARGE SCALE GENOMIC DNA]</scope>
    <source>
        <strain evidence="1 2">ATCC 30894</strain>
    </source>
</reference>
<evidence type="ECO:0000313" key="1">
    <source>
        <dbReference type="EMBL" id="KAF0981326.1"/>
    </source>
</evidence>